<evidence type="ECO:0000256" key="1">
    <source>
        <dbReference type="SAM" id="MobiDB-lite"/>
    </source>
</evidence>
<dbReference type="RefSeq" id="WP_220103809.1">
    <property type="nucleotide sequence ID" value="NZ_JAHZSS010000008.1"/>
</dbReference>
<feature type="region of interest" description="Disordered" evidence="1">
    <location>
        <begin position="435"/>
        <end position="472"/>
    </location>
</feature>
<feature type="compositionally biased region" description="Low complexity" evidence="1">
    <location>
        <begin position="435"/>
        <end position="453"/>
    </location>
</feature>
<dbReference type="InterPro" id="IPR008023">
    <property type="entry name" value="DUF748"/>
</dbReference>
<dbReference type="Proteomes" id="UP001166251">
    <property type="component" value="Unassembled WGS sequence"/>
</dbReference>
<accession>A0ABS7EFU5</accession>
<sequence>MNRLKKVGVVLVGCYLAIWVLTWLASPAITRLVLGDLLAPHQIQLDRNSSVRLNLLSSCVTIDDLIWHKNEQLAFELDELEACYSLHRLIFNEARLKRLTLTGLNTDVLLQDKTFSIAGVELGKNKDQAEQTSSTATADAPAPKGKRFGLAVAAPEVVLKDINVNLLHRDQSHELHIEQLKIVRSHYQEEVLHSELELQLTFNQAALDFSAAVDYEPLQSFGTFNIQLTDFDPAPYQYLLPESVGELAAKLNVDLNLEVKRRGDIFEIASDSSAINLQQSSYGDDAILAELESLSLELNELTSTLSIEAVEELTVDTGFTLNLDNIRVATQDGAGDLLALTNLQLEPSTLSLAGEKIFIELPELALSEMQASVRQLDADTQLEPLFQLDELTISEVQMTESAVAINDILIGEILIQAQRDEQGELISLVMPGTSEDAAASDTDTAEVDSNTPSQPEPQSPSQSTPQPPQEPVEPANAFAIALGQLRLDKPAQIQFRDASIKPALEKTFTIEQLQLAGIDNQQPEQRADVILKLKDEGYFKFDFTGQVAPFGDKLDLNFESTATEFPLYQISPYVRHALGFDVLAGQLDVSASGAIEQDMLDAEVVSNLRGARFDSGSGDQNPDDSGVIGQTAVPLDMALGMLKDDDGNIELIIPVDGDVADPSFGMHYIFGLIVQKAVLSQAQNYLIMTFMPYAQVIKVGMAAGSFALKVRFDDLAYAPQQILPAEPQATFIDQFHALMTEKDSLQVKVCGVATGSELGFSEGSQLTEPQRKQLLDLAEQRANAFKKAVVDKGVASSRILLCVPSYELDDTAQPRLKLSV</sequence>
<name>A0ABS7EFU5_9GAMM</name>
<dbReference type="EMBL" id="JAHZSS010000008">
    <property type="protein sequence ID" value="MBW8191130.1"/>
    <property type="molecule type" value="Genomic_DNA"/>
</dbReference>
<evidence type="ECO:0000313" key="2">
    <source>
        <dbReference type="EMBL" id="MBW8191130.1"/>
    </source>
</evidence>
<keyword evidence="3" id="KW-1185">Reference proteome</keyword>
<reference evidence="2" key="1">
    <citation type="submission" date="2021-07" db="EMBL/GenBank/DDBJ databases">
        <title>Neiella marina sp. nov., isolated from the intestinal content of sea cucumber Apostichopus japonicus.</title>
        <authorList>
            <person name="Bai X."/>
        </authorList>
    </citation>
    <scope>NUCLEOTIDE SEQUENCE</scope>
    <source>
        <strain evidence="2">126</strain>
    </source>
</reference>
<gene>
    <name evidence="2" type="ORF">K0504_08795</name>
</gene>
<comment type="caution">
    <text evidence="2">The sequence shown here is derived from an EMBL/GenBank/DDBJ whole genome shotgun (WGS) entry which is preliminary data.</text>
</comment>
<evidence type="ECO:0000313" key="3">
    <source>
        <dbReference type="Proteomes" id="UP001166251"/>
    </source>
</evidence>
<proteinExistence type="predicted"/>
<dbReference type="Pfam" id="PF05359">
    <property type="entry name" value="DUF748"/>
    <property type="match status" value="1"/>
</dbReference>
<protein>
    <submittedName>
        <fullName evidence="2">DUF748 domain-containing protein</fullName>
    </submittedName>
</protein>
<organism evidence="2 3">
    <name type="scientific">Neiella holothuriorum</name>
    <dbReference type="NCBI Taxonomy" id="2870530"/>
    <lineage>
        <taxon>Bacteria</taxon>
        <taxon>Pseudomonadati</taxon>
        <taxon>Pseudomonadota</taxon>
        <taxon>Gammaproteobacteria</taxon>
        <taxon>Alteromonadales</taxon>
        <taxon>Echinimonadaceae</taxon>
        <taxon>Neiella</taxon>
    </lineage>
</organism>